<organism evidence="2 3">
    <name type="scientific">Piscinibacter terrae</name>
    <dbReference type="NCBI Taxonomy" id="2496871"/>
    <lineage>
        <taxon>Bacteria</taxon>
        <taxon>Pseudomonadati</taxon>
        <taxon>Pseudomonadota</taxon>
        <taxon>Betaproteobacteria</taxon>
        <taxon>Burkholderiales</taxon>
        <taxon>Sphaerotilaceae</taxon>
        <taxon>Piscinibacter</taxon>
    </lineage>
</organism>
<keyword evidence="3" id="KW-1185">Reference proteome</keyword>
<dbReference type="Proteomes" id="UP000267464">
    <property type="component" value="Unassembled WGS sequence"/>
</dbReference>
<evidence type="ECO:0000256" key="1">
    <source>
        <dbReference type="SAM" id="MobiDB-lite"/>
    </source>
</evidence>
<sequence length="101" mass="11227">MNKLLITLMGAVTLGITLPSWAGPDWQIIEKARKDKQATQVERHKDPYEAQGPTAAVNKGCPPPLVLPLDHGPRAQTTPWQNRQIKERHEAQLKACQEAAK</sequence>
<reference evidence="2 3" key="2">
    <citation type="submission" date="2018-12" db="EMBL/GenBank/DDBJ databases">
        <title>Rhizobacter gummiphilus sp. nov., a rubber-degrading bacterium isolated from the soil of a botanical garden in Japan.</title>
        <authorList>
            <person name="Shunsuke S.S."/>
        </authorList>
    </citation>
    <scope>NUCLEOTIDE SEQUENCE [LARGE SCALE GENOMIC DNA]</scope>
    <source>
        <strain evidence="2 3">S-16</strain>
    </source>
</reference>
<dbReference type="RefSeq" id="WP_124543244.1">
    <property type="nucleotide sequence ID" value="NZ_QUSW01000009.1"/>
</dbReference>
<evidence type="ECO:0000313" key="3">
    <source>
        <dbReference type="Proteomes" id="UP000267464"/>
    </source>
</evidence>
<accession>A0A3N7ISK5</accession>
<dbReference type="OrthoDB" id="8759547at2"/>
<gene>
    <name evidence="2" type="ORF">DZC73_25675</name>
</gene>
<feature type="compositionally biased region" description="Basic and acidic residues" evidence="1">
    <location>
        <begin position="35"/>
        <end position="48"/>
    </location>
</feature>
<reference evidence="2 3" key="1">
    <citation type="submission" date="2018-08" db="EMBL/GenBank/DDBJ databases">
        <authorList>
            <person name="Khan S.A."/>
            <person name="Jeon C.O."/>
            <person name="Chun B.H."/>
            <person name="Jeong S.E."/>
        </authorList>
    </citation>
    <scope>NUCLEOTIDE SEQUENCE [LARGE SCALE GENOMIC DNA]</scope>
    <source>
        <strain evidence="2 3">S-16</strain>
    </source>
</reference>
<evidence type="ECO:0000313" key="2">
    <source>
        <dbReference type="EMBL" id="RQP21832.1"/>
    </source>
</evidence>
<name>A0A3N7ISK5_9BURK</name>
<dbReference type="AlphaFoldDB" id="A0A3N7ISK5"/>
<feature type="region of interest" description="Disordered" evidence="1">
    <location>
        <begin position="35"/>
        <end position="83"/>
    </location>
</feature>
<dbReference type="EMBL" id="QUSW01000009">
    <property type="protein sequence ID" value="RQP21832.1"/>
    <property type="molecule type" value="Genomic_DNA"/>
</dbReference>
<proteinExistence type="predicted"/>
<comment type="caution">
    <text evidence="2">The sequence shown here is derived from an EMBL/GenBank/DDBJ whole genome shotgun (WGS) entry which is preliminary data.</text>
</comment>
<protein>
    <submittedName>
        <fullName evidence="2">Uncharacterized protein</fullName>
    </submittedName>
</protein>